<gene>
    <name evidence="2" type="ORF">DdX_04526</name>
</gene>
<keyword evidence="3" id="KW-1185">Reference proteome</keyword>
<sequence length="101" mass="11068">MASGNPENPGFGQVTDHPSRLGSGRMIRQSLRLGETRRLVPVSAYTGDPIRRYGFQKSGKSRIWGVVRGAAAGGPRRRPRVRPMESFLIDNEIGNKTGFGD</sequence>
<comment type="caution">
    <text evidence="2">The sequence shown here is derived from an EMBL/GenBank/DDBJ whole genome shotgun (WGS) entry which is preliminary data.</text>
</comment>
<reference evidence="2" key="1">
    <citation type="submission" date="2022-01" db="EMBL/GenBank/DDBJ databases">
        <title>Genome Sequence Resource for Two Populations of Ditylenchus destructor, the Migratory Endoparasitic Phytonematode.</title>
        <authorList>
            <person name="Zhang H."/>
            <person name="Lin R."/>
            <person name="Xie B."/>
        </authorList>
    </citation>
    <scope>NUCLEOTIDE SEQUENCE</scope>
    <source>
        <strain evidence="2">BazhouSP</strain>
    </source>
</reference>
<evidence type="ECO:0000313" key="2">
    <source>
        <dbReference type="EMBL" id="KAI1722217.1"/>
    </source>
</evidence>
<dbReference type="EMBL" id="JAKKPZ010000004">
    <property type="protein sequence ID" value="KAI1722217.1"/>
    <property type="molecule type" value="Genomic_DNA"/>
</dbReference>
<accession>A0AAD4N9R0</accession>
<dbReference type="AlphaFoldDB" id="A0AAD4N9R0"/>
<evidence type="ECO:0000256" key="1">
    <source>
        <dbReference type="SAM" id="MobiDB-lite"/>
    </source>
</evidence>
<protein>
    <submittedName>
        <fullName evidence="2">Uncharacterized protein</fullName>
    </submittedName>
</protein>
<dbReference type="Proteomes" id="UP001201812">
    <property type="component" value="Unassembled WGS sequence"/>
</dbReference>
<evidence type="ECO:0000313" key="3">
    <source>
        <dbReference type="Proteomes" id="UP001201812"/>
    </source>
</evidence>
<organism evidence="2 3">
    <name type="scientific">Ditylenchus destructor</name>
    <dbReference type="NCBI Taxonomy" id="166010"/>
    <lineage>
        <taxon>Eukaryota</taxon>
        <taxon>Metazoa</taxon>
        <taxon>Ecdysozoa</taxon>
        <taxon>Nematoda</taxon>
        <taxon>Chromadorea</taxon>
        <taxon>Rhabditida</taxon>
        <taxon>Tylenchina</taxon>
        <taxon>Tylenchomorpha</taxon>
        <taxon>Sphaerularioidea</taxon>
        <taxon>Anguinidae</taxon>
        <taxon>Anguininae</taxon>
        <taxon>Ditylenchus</taxon>
    </lineage>
</organism>
<proteinExistence type="predicted"/>
<feature type="region of interest" description="Disordered" evidence="1">
    <location>
        <begin position="1"/>
        <end position="25"/>
    </location>
</feature>
<name>A0AAD4N9R0_9BILA</name>